<evidence type="ECO:0000313" key="2">
    <source>
        <dbReference type="EMBL" id="KDR20581.1"/>
    </source>
</evidence>
<dbReference type="InParanoid" id="A0A067RAD3"/>
<reference evidence="2 3" key="1">
    <citation type="journal article" date="2014" name="Nat. Commun.">
        <title>Molecular traces of alternative social organization in a termite genome.</title>
        <authorList>
            <person name="Terrapon N."/>
            <person name="Li C."/>
            <person name="Robertson H.M."/>
            <person name="Ji L."/>
            <person name="Meng X."/>
            <person name="Booth W."/>
            <person name="Chen Z."/>
            <person name="Childers C.P."/>
            <person name="Glastad K.M."/>
            <person name="Gokhale K."/>
            <person name="Gowin J."/>
            <person name="Gronenberg W."/>
            <person name="Hermansen R.A."/>
            <person name="Hu H."/>
            <person name="Hunt B.G."/>
            <person name="Huylmans A.K."/>
            <person name="Khalil S.M."/>
            <person name="Mitchell R.D."/>
            <person name="Munoz-Torres M.C."/>
            <person name="Mustard J.A."/>
            <person name="Pan H."/>
            <person name="Reese J.T."/>
            <person name="Scharf M.E."/>
            <person name="Sun F."/>
            <person name="Vogel H."/>
            <person name="Xiao J."/>
            <person name="Yang W."/>
            <person name="Yang Z."/>
            <person name="Yang Z."/>
            <person name="Zhou J."/>
            <person name="Zhu J."/>
            <person name="Brent C.S."/>
            <person name="Elsik C.G."/>
            <person name="Goodisman M.A."/>
            <person name="Liberles D.A."/>
            <person name="Roe R.M."/>
            <person name="Vargo E.L."/>
            <person name="Vilcinskas A."/>
            <person name="Wang J."/>
            <person name="Bornberg-Bauer E."/>
            <person name="Korb J."/>
            <person name="Zhang G."/>
            <person name="Liebig J."/>
        </authorList>
    </citation>
    <scope>NUCLEOTIDE SEQUENCE [LARGE SCALE GENOMIC DNA]</scope>
    <source>
        <tissue evidence="2">Whole organism</tissue>
    </source>
</reference>
<dbReference type="EMBL" id="KK852597">
    <property type="protein sequence ID" value="KDR20581.1"/>
    <property type="molecule type" value="Genomic_DNA"/>
</dbReference>
<dbReference type="Proteomes" id="UP000027135">
    <property type="component" value="Unassembled WGS sequence"/>
</dbReference>
<feature type="compositionally biased region" description="Polar residues" evidence="1">
    <location>
        <begin position="18"/>
        <end position="27"/>
    </location>
</feature>
<evidence type="ECO:0000256" key="1">
    <source>
        <dbReference type="SAM" id="MobiDB-lite"/>
    </source>
</evidence>
<sequence>MSIATMTERNSDKEHIQTLDSASMSTSVGAHPCRSGCEIVEFSVKGPVAISLDEEEFTSPGCSVLDLQFSSPSQVGELVFRNYYTASLTVLARFDSGNSLQFTQGHTAMSSNAGTSHGKLFVPTNKGTGSGMKLTEHVGGWVVVIPHRVLMPNPHLENGSHDFISVPATESQIEWKGVLTFRLVLRQPSPVWHTFHVEELNVYRDLPRRVPRPVQHSNSVVDPFHCQQYDTLLTMVCHQTVAALHWVREPKDSSTVKDNTGPCGYEFFSLPQI</sequence>
<protein>
    <submittedName>
        <fullName evidence="2">Nicolin-1</fullName>
    </submittedName>
</protein>
<feature type="region of interest" description="Disordered" evidence="1">
    <location>
        <begin position="1"/>
        <end position="27"/>
    </location>
</feature>
<organism evidence="2 3">
    <name type="scientific">Zootermopsis nevadensis</name>
    <name type="common">Dampwood termite</name>
    <dbReference type="NCBI Taxonomy" id="136037"/>
    <lineage>
        <taxon>Eukaryota</taxon>
        <taxon>Metazoa</taxon>
        <taxon>Ecdysozoa</taxon>
        <taxon>Arthropoda</taxon>
        <taxon>Hexapoda</taxon>
        <taxon>Insecta</taxon>
        <taxon>Pterygota</taxon>
        <taxon>Neoptera</taxon>
        <taxon>Polyneoptera</taxon>
        <taxon>Dictyoptera</taxon>
        <taxon>Blattodea</taxon>
        <taxon>Blattoidea</taxon>
        <taxon>Termitoidae</taxon>
        <taxon>Termopsidae</taxon>
        <taxon>Zootermopsis</taxon>
    </lineage>
</organism>
<dbReference type="GO" id="GO:0005654">
    <property type="term" value="C:nucleoplasm"/>
    <property type="evidence" value="ECO:0007669"/>
    <property type="project" value="TreeGrafter"/>
</dbReference>
<dbReference type="OrthoDB" id="73161at2759"/>
<dbReference type="STRING" id="136037.A0A067RAD3"/>
<dbReference type="OMA" id="HTETASH"/>
<dbReference type="AlphaFoldDB" id="A0A067RAD3"/>
<accession>A0A067RAD3</accession>
<proteinExistence type="predicted"/>
<dbReference type="eggNOG" id="ENOG502QQWA">
    <property type="taxonomic scope" value="Eukaryota"/>
</dbReference>
<name>A0A067RAD3_ZOONE</name>
<dbReference type="InterPro" id="IPR040235">
    <property type="entry name" value="Nicolin-1"/>
</dbReference>
<dbReference type="PANTHER" id="PTHR31239:SF2">
    <property type="entry name" value="NICOLIN-1"/>
    <property type="match status" value="1"/>
</dbReference>
<evidence type="ECO:0000313" key="3">
    <source>
        <dbReference type="Proteomes" id="UP000027135"/>
    </source>
</evidence>
<dbReference type="PANTHER" id="PTHR31239">
    <property type="entry name" value="NICOLIN 1"/>
    <property type="match status" value="1"/>
</dbReference>
<keyword evidence="3" id="KW-1185">Reference proteome</keyword>
<gene>
    <name evidence="2" type="ORF">L798_04600</name>
</gene>